<evidence type="ECO:0000256" key="2">
    <source>
        <dbReference type="ARBA" id="ARBA00023125"/>
    </source>
</evidence>
<dbReference type="SUPFAM" id="SSF46894">
    <property type="entry name" value="C-terminal effector domain of the bipartite response regulators"/>
    <property type="match status" value="1"/>
</dbReference>
<accession>A0A1E4QYZ6</accession>
<evidence type="ECO:0000313" key="6">
    <source>
        <dbReference type="Proteomes" id="UP000094784"/>
    </source>
</evidence>
<dbReference type="EMBL" id="MECQ01000006">
    <property type="protein sequence ID" value="ODV53408.1"/>
    <property type="molecule type" value="Genomic_DNA"/>
</dbReference>
<keyword evidence="3" id="KW-0804">Transcription</keyword>
<gene>
    <name evidence="5" type="ORF">BG258_22535</name>
</gene>
<dbReference type="InterPro" id="IPR036388">
    <property type="entry name" value="WH-like_DNA-bd_sf"/>
</dbReference>
<dbReference type="Pfam" id="PF00196">
    <property type="entry name" value="GerE"/>
    <property type="match status" value="1"/>
</dbReference>
<evidence type="ECO:0000259" key="4">
    <source>
        <dbReference type="PROSITE" id="PS50043"/>
    </source>
</evidence>
<dbReference type="RefSeq" id="WP_069482531.1">
    <property type="nucleotide sequence ID" value="NZ_KV766182.1"/>
</dbReference>
<evidence type="ECO:0000313" key="5">
    <source>
        <dbReference type="EMBL" id="ODV53408.1"/>
    </source>
</evidence>
<organism evidence="5 6">
    <name type="scientific">Lysinibacillus fusiformis</name>
    <dbReference type="NCBI Taxonomy" id="28031"/>
    <lineage>
        <taxon>Bacteria</taxon>
        <taxon>Bacillati</taxon>
        <taxon>Bacillota</taxon>
        <taxon>Bacilli</taxon>
        <taxon>Bacillales</taxon>
        <taxon>Bacillaceae</taxon>
        <taxon>Lysinibacillus</taxon>
    </lineage>
</organism>
<dbReference type="PROSITE" id="PS50043">
    <property type="entry name" value="HTH_LUXR_2"/>
    <property type="match status" value="1"/>
</dbReference>
<dbReference type="PANTHER" id="PTHR44688:SF16">
    <property type="entry name" value="DNA-BINDING TRANSCRIPTIONAL ACTIVATOR DEVR_DOSR"/>
    <property type="match status" value="1"/>
</dbReference>
<protein>
    <submittedName>
        <fullName evidence="5">Helix-turn-helix transcriptional regulator</fullName>
    </submittedName>
</protein>
<evidence type="ECO:0000256" key="1">
    <source>
        <dbReference type="ARBA" id="ARBA00023015"/>
    </source>
</evidence>
<dbReference type="AlphaFoldDB" id="A0A1E4QYZ6"/>
<dbReference type="PANTHER" id="PTHR44688">
    <property type="entry name" value="DNA-BINDING TRANSCRIPTIONAL ACTIVATOR DEVR_DOSR"/>
    <property type="match status" value="1"/>
</dbReference>
<comment type="caution">
    <text evidence="5">The sequence shown here is derived from an EMBL/GenBank/DDBJ whole genome shotgun (WGS) entry which is preliminary data.</text>
</comment>
<sequence>MFYEGDVEKILKASYHISNLNVKQSNEHFKHELLHTLNQHLGYHHMLFWEISNNELKTPVLLNIEVHTINEYLHLYKNFDPLHPQNIDTQHAIQLLNNNKAMCLQKQSHYKDVFLRENCYEDEMALYLKVDDRHVAVIGFLRKIGEKLFNEKDVLMLVYLKRNIENMYALHLHSQPSILFEMTAREREVLNFVSKGLKNVEIAQQLIVSENTIKKHLQNPYRKFQVTNRTQLLAKCLNYMDHV</sequence>
<keyword evidence="1" id="KW-0805">Transcription regulation</keyword>
<name>A0A1E4QYZ6_9BACI</name>
<evidence type="ECO:0000256" key="3">
    <source>
        <dbReference type="ARBA" id="ARBA00023163"/>
    </source>
</evidence>
<feature type="domain" description="HTH luxR-type" evidence="4">
    <location>
        <begin position="175"/>
        <end position="240"/>
    </location>
</feature>
<reference evidence="5 6" key="1">
    <citation type="submission" date="2016-09" db="EMBL/GenBank/DDBJ databases">
        <title>Draft genome sequence of the soil isolate, Lysinibacillus fusiformis M5, a potential hypoxanthine producer.</title>
        <authorList>
            <person name="Gallegos-Monterrosa R."/>
            <person name="Maroti G."/>
            <person name="Balint B."/>
            <person name="Kovacs A.T."/>
        </authorList>
    </citation>
    <scope>NUCLEOTIDE SEQUENCE [LARGE SCALE GENOMIC DNA]</scope>
    <source>
        <strain evidence="5 6">M5</strain>
    </source>
</reference>
<dbReference type="GO" id="GO:0006355">
    <property type="term" value="P:regulation of DNA-templated transcription"/>
    <property type="evidence" value="ECO:0007669"/>
    <property type="project" value="InterPro"/>
</dbReference>
<proteinExistence type="predicted"/>
<dbReference type="InterPro" id="IPR016032">
    <property type="entry name" value="Sig_transdc_resp-reg_C-effctor"/>
</dbReference>
<dbReference type="GO" id="GO:0003677">
    <property type="term" value="F:DNA binding"/>
    <property type="evidence" value="ECO:0007669"/>
    <property type="project" value="UniProtKB-KW"/>
</dbReference>
<dbReference type="InterPro" id="IPR000792">
    <property type="entry name" value="Tscrpt_reg_LuxR_C"/>
</dbReference>
<keyword evidence="2" id="KW-0238">DNA-binding</keyword>
<dbReference type="SMART" id="SM00421">
    <property type="entry name" value="HTH_LUXR"/>
    <property type="match status" value="1"/>
</dbReference>
<dbReference type="CDD" id="cd06170">
    <property type="entry name" value="LuxR_C_like"/>
    <property type="match status" value="1"/>
</dbReference>
<dbReference type="Gene3D" id="1.10.10.10">
    <property type="entry name" value="Winged helix-like DNA-binding domain superfamily/Winged helix DNA-binding domain"/>
    <property type="match status" value="1"/>
</dbReference>
<dbReference type="Proteomes" id="UP000094784">
    <property type="component" value="Unassembled WGS sequence"/>
</dbReference>
<dbReference type="OrthoDB" id="2612750at2"/>
<dbReference type="PRINTS" id="PR00038">
    <property type="entry name" value="HTHLUXR"/>
</dbReference>